<evidence type="ECO:0000313" key="2">
    <source>
        <dbReference type="Proteomes" id="UP000824890"/>
    </source>
</evidence>
<accession>A0ABQ8B151</accession>
<evidence type="ECO:0000313" key="1">
    <source>
        <dbReference type="EMBL" id="KAH0898546.1"/>
    </source>
</evidence>
<feature type="non-terminal residue" evidence="1">
    <location>
        <position position="1"/>
    </location>
</feature>
<keyword evidence="2" id="KW-1185">Reference proteome</keyword>
<dbReference type="Proteomes" id="UP000824890">
    <property type="component" value="Unassembled WGS sequence"/>
</dbReference>
<gene>
    <name evidence="1" type="ORF">HID58_048114</name>
</gene>
<organism evidence="1 2">
    <name type="scientific">Brassica napus</name>
    <name type="common">Rape</name>
    <dbReference type="NCBI Taxonomy" id="3708"/>
    <lineage>
        <taxon>Eukaryota</taxon>
        <taxon>Viridiplantae</taxon>
        <taxon>Streptophyta</taxon>
        <taxon>Embryophyta</taxon>
        <taxon>Tracheophyta</taxon>
        <taxon>Spermatophyta</taxon>
        <taxon>Magnoliopsida</taxon>
        <taxon>eudicotyledons</taxon>
        <taxon>Gunneridae</taxon>
        <taxon>Pentapetalae</taxon>
        <taxon>rosids</taxon>
        <taxon>malvids</taxon>
        <taxon>Brassicales</taxon>
        <taxon>Brassicaceae</taxon>
        <taxon>Brassiceae</taxon>
        <taxon>Brassica</taxon>
    </lineage>
</organism>
<proteinExistence type="predicted"/>
<reference evidence="1 2" key="1">
    <citation type="submission" date="2021-05" db="EMBL/GenBank/DDBJ databases">
        <title>Genome Assembly of Synthetic Allotetraploid Brassica napus Reveals Homoeologous Exchanges between Subgenomes.</title>
        <authorList>
            <person name="Davis J.T."/>
        </authorList>
    </citation>
    <scope>NUCLEOTIDE SEQUENCE [LARGE SCALE GENOMIC DNA]</scope>
    <source>
        <strain evidence="2">cv. Da-Ae</strain>
        <tissue evidence="1">Seedling</tissue>
    </source>
</reference>
<sequence>NCIEHISASTDLKGISRTSALSRSVSEEEEVKEKKECKRGSWSHLFVYQKNSETKSQEVVGGDKLWGL</sequence>
<name>A0ABQ8B151_BRANA</name>
<comment type="caution">
    <text evidence="1">The sequence shown here is derived from an EMBL/GenBank/DDBJ whole genome shotgun (WGS) entry which is preliminary data.</text>
</comment>
<dbReference type="EMBL" id="JAGKQM010000012">
    <property type="protein sequence ID" value="KAH0898546.1"/>
    <property type="molecule type" value="Genomic_DNA"/>
</dbReference>
<protein>
    <submittedName>
        <fullName evidence="1">Uncharacterized protein</fullName>
    </submittedName>
</protein>